<dbReference type="EMBL" id="CP036274">
    <property type="protein sequence ID" value="QDU28545.1"/>
    <property type="molecule type" value="Genomic_DNA"/>
</dbReference>
<reference evidence="7 8" key="1">
    <citation type="submission" date="2019-02" db="EMBL/GenBank/DDBJ databases">
        <title>Deep-cultivation of Planctomycetes and their phenomic and genomic characterization uncovers novel biology.</title>
        <authorList>
            <person name="Wiegand S."/>
            <person name="Jogler M."/>
            <person name="Boedeker C."/>
            <person name="Pinto D."/>
            <person name="Vollmers J."/>
            <person name="Rivas-Marin E."/>
            <person name="Kohn T."/>
            <person name="Peeters S.H."/>
            <person name="Heuer A."/>
            <person name="Rast P."/>
            <person name="Oberbeckmann S."/>
            <person name="Bunk B."/>
            <person name="Jeske O."/>
            <person name="Meyerdierks A."/>
            <person name="Storesund J.E."/>
            <person name="Kallscheuer N."/>
            <person name="Luecker S."/>
            <person name="Lage O.M."/>
            <person name="Pohl T."/>
            <person name="Merkel B.J."/>
            <person name="Hornburger P."/>
            <person name="Mueller R.-W."/>
            <person name="Bruemmer F."/>
            <person name="Labrenz M."/>
            <person name="Spormann A.M."/>
            <person name="Op den Camp H."/>
            <person name="Overmann J."/>
            <person name="Amann R."/>
            <person name="Jetten M.S.M."/>
            <person name="Mascher T."/>
            <person name="Medema M.H."/>
            <person name="Devos D.P."/>
            <person name="Kaster A.-K."/>
            <person name="Ovreas L."/>
            <person name="Rohde M."/>
            <person name="Galperin M.Y."/>
            <person name="Jogler C."/>
        </authorList>
    </citation>
    <scope>NUCLEOTIDE SEQUENCE [LARGE SCALE GENOMIC DNA]</scope>
    <source>
        <strain evidence="7 8">ETA_A8</strain>
    </source>
</reference>
<keyword evidence="8" id="KW-1185">Reference proteome</keyword>
<dbReference type="EC" id="2.7.4.3" evidence="6"/>
<organism evidence="7 8">
    <name type="scientific">Anatilimnocola aggregata</name>
    <dbReference type="NCBI Taxonomy" id="2528021"/>
    <lineage>
        <taxon>Bacteria</taxon>
        <taxon>Pseudomonadati</taxon>
        <taxon>Planctomycetota</taxon>
        <taxon>Planctomycetia</taxon>
        <taxon>Pirellulales</taxon>
        <taxon>Pirellulaceae</taxon>
        <taxon>Anatilimnocola</taxon>
    </lineage>
</organism>
<dbReference type="Pfam" id="PF00406">
    <property type="entry name" value="ADK"/>
    <property type="match status" value="1"/>
</dbReference>
<dbReference type="InterPro" id="IPR000850">
    <property type="entry name" value="Adenylat/UMP-CMP_kin"/>
</dbReference>
<dbReference type="Gene3D" id="3.40.50.300">
    <property type="entry name" value="P-loop containing nucleotide triphosphate hydrolases"/>
    <property type="match status" value="1"/>
</dbReference>
<evidence type="ECO:0000313" key="7">
    <source>
        <dbReference type="EMBL" id="QDU28545.1"/>
    </source>
</evidence>
<evidence type="ECO:0000256" key="6">
    <source>
        <dbReference type="RuleBase" id="RU003331"/>
    </source>
</evidence>
<name>A0A517YEA0_9BACT</name>
<gene>
    <name evidence="7" type="primary">adk_1</name>
    <name evidence="7" type="ORF">ETAA8_36470</name>
</gene>
<keyword evidence="1 5" id="KW-0808">Transferase</keyword>
<comment type="similarity">
    <text evidence="5">Belongs to the adenylate kinase family.</text>
</comment>
<evidence type="ECO:0000256" key="1">
    <source>
        <dbReference type="ARBA" id="ARBA00022679"/>
    </source>
</evidence>
<dbReference type="AlphaFoldDB" id="A0A517YEA0"/>
<keyword evidence="3 6" id="KW-0547">Nucleotide-binding</keyword>
<dbReference type="RefSeq" id="WP_145091008.1">
    <property type="nucleotide sequence ID" value="NZ_CP036274.1"/>
</dbReference>
<dbReference type="GO" id="GO:0005737">
    <property type="term" value="C:cytoplasm"/>
    <property type="evidence" value="ECO:0007669"/>
    <property type="project" value="UniProtKB-SubCell"/>
</dbReference>
<keyword evidence="2" id="KW-0545">Nucleotide biosynthesis</keyword>
<evidence type="ECO:0000313" key="8">
    <source>
        <dbReference type="Proteomes" id="UP000315017"/>
    </source>
</evidence>
<dbReference type="CDD" id="cd01428">
    <property type="entry name" value="ADK"/>
    <property type="match status" value="1"/>
</dbReference>
<comment type="subcellular location">
    <subcellularLocation>
        <location evidence="6">Cytoplasm</location>
    </subcellularLocation>
</comment>
<proteinExistence type="inferred from homology"/>
<comment type="catalytic activity">
    <reaction evidence="6">
        <text>AMP + ATP = 2 ADP</text>
        <dbReference type="Rhea" id="RHEA:12973"/>
        <dbReference type="ChEBI" id="CHEBI:30616"/>
        <dbReference type="ChEBI" id="CHEBI:456215"/>
        <dbReference type="ChEBI" id="CHEBI:456216"/>
        <dbReference type="EC" id="2.7.4.3"/>
    </reaction>
</comment>
<dbReference type="PROSITE" id="PS00113">
    <property type="entry name" value="ADENYLATE_KINASE"/>
    <property type="match status" value="1"/>
</dbReference>
<comment type="subunit">
    <text evidence="6">Monomer.</text>
</comment>
<protein>
    <recommendedName>
        <fullName evidence="6">Adenylate kinase</fullName>
        <ecNumber evidence="6">2.7.4.3</ecNumber>
    </recommendedName>
</protein>
<keyword evidence="6" id="KW-0067">ATP-binding</keyword>
<evidence type="ECO:0000256" key="3">
    <source>
        <dbReference type="ARBA" id="ARBA00022741"/>
    </source>
</evidence>
<dbReference type="OrthoDB" id="2167778at2"/>
<evidence type="ECO:0000256" key="4">
    <source>
        <dbReference type="ARBA" id="ARBA00022777"/>
    </source>
</evidence>
<sequence>MTNLSRDVSDAPARTPGDLEIKDAQLIFSAVWDALVEKYGRENLRFPRDFIWLGGAPGSGKGTNTPFIAATRDISEPPVVVSDLLTTPQAVAIKNAGKMVGDREVIGLLLEQLLQPVYQDGVIIDGFPRTIVQAETLKLFFNALLTLHDDLRNSPLSRYFRKPMFRIALLFVSEEISVERQLKRGREIQQHNRLVRETGVGQLKEERVTDVDPELCRNRYQTFKDTTFDALQSLRKFFHFHFIDAEGNLDDVQQNIAREFTYQSSLDLSHELFDLIRGIPEAAQLALHARQELVERLEQYEQNQRPLFQSVLRFIEDKMIPIIRTHAISGHTQINTEDELFDDPLALRMMIDVFSERGFHAMVDIHRMDVPERINPETWEITCRVKRVYRFEIRYQASEIRRGQ</sequence>
<keyword evidence="4 5" id="KW-0418">Kinase</keyword>
<dbReference type="Proteomes" id="UP000315017">
    <property type="component" value="Chromosome"/>
</dbReference>
<dbReference type="PRINTS" id="PR00094">
    <property type="entry name" value="ADENYLTKNASE"/>
</dbReference>
<accession>A0A517YEA0</accession>
<dbReference type="InterPro" id="IPR027417">
    <property type="entry name" value="P-loop_NTPase"/>
</dbReference>
<dbReference type="InterPro" id="IPR033690">
    <property type="entry name" value="Adenylat_kinase_CS"/>
</dbReference>
<evidence type="ECO:0000256" key="5">
    <source>
        <dbReference type="RuleBase" id="RU003330"/>
    </source>
</evidence>
<evidence type="ECO:0000256" key="2">
    <source>
        <dbReference type="ARBA" id="ARBA00022727"/>
    </source>
</evidence>
<dbReference type="GO" id="GO:0005524">
    <property type="term" value="F:ATP binding"/>
    <property type="evidence" value="ECO:0007669"/>
    <property type="project" value="UniProtKB-KW"/>
</dbReference>
<dbReference type="PANTHER" id="PTHR23359">
    <property type="entry name" value="NUCLEOTIDE KINASE"/>
    <property type="match status" value="1"/>
</dbReference>
<dbReference type="KEGG" id="aagg:ETAA8_36470"/>
<dbReference type="SUPFAM" id="SSF52540">
    <property type="entry name" value="P-loop containing nucleoside triphosphate hydrolases"/>
    <property type="match status" value="1"/>
</dbReference>
<dbReference type="GO" id="GO:0004017">
    <property type="term" value="F:AMP kinase activity"/>
    <property type="evidence" value="ECO:0007669"/>
    <property type="project" value="UniProtKB-EC"/>
</dbReference>